<feature type="binding site" evidence="15">
    <location>
        <position position="183"/>
    </location>
    <ligand>
        <name>substrate</name>
    </ligand>
</feature>
<feature type="binding site" evidence="15">
    <location>
        <begin position="134"/>
        <end position="138"/>
    </location>
    <ligand>
        <name>substrate</name>
    </ligand>
</feature>
<reference evidence="18 19" key="1">
    <citation type="submission" date="2023-07" db="EMBL/GenBank/DDBJ databases">
        <title>Closed genoem sequence of Methanosarcinaceae archaeon Ac7.</title>
        <authorList>
            <person name="Poehlein A."/>
            <person name="Protasov E."/>
            <person name="Platt K."/>
            <person name="Reeh H."/>
            <person name="Daniel R."/>
            <person name="Brune A."/>
        </authorList>
    </citation>
    <scope>NUCLEOTIDE SEQUENCE [LARGE SCALE GENOMIC DNA]</scope>
    <source>
        <strain evidence="18 19">Ac7</strain>
    </source>
</reference>
<dbReference type="Gene3D" id="3.30.200.20">
    <property type="entry name" value="Phosphorylase Kinase, domain 1"/>
    <property type="match status" value="1"/>
</dbReference>
<evidence type="ECO:0000259" key="17">
    <source>
        <dbReference type="Pfam" id="PF01163"/>
    </source>
</evidence>
<keyword evidence="9" id="KW-0067">ATP-binding</keyword>
<dbReference type="InterPro" id="IPR017861">
    <property type="entry name" value="KAE1/TsaD"/>
</dbReference>
<evidence type="ECO:0000256" key="14">
    <source>
        <dbReference type="ARBA" id="ARBA00048679"/>
    </source>
</evidence>
<dbReference type="PANTHER" id="PTHR11735:SF14">
    <property type="entry name" value="TRNA N6-ADENOSINE THREONYLCARBAMOYLTRANSFERASE"/>
    <property type="match status" value="1"/>
</dbReference>
<dbReference type="SUPFAM" id="SSF53067">
    <property type="entry name" value="Actin-like ATPase domain"/>
    <property type="match status" value="1"/>
</dbReference>
<keyword evidence="10 15" id="KW-0408">Iron</keyword>
<evidence type="ECO:0000256" key="7">
    <source>
        <dbReference type="ARBA" id="ARBA00022741"/>
    </source>
</evidence>
<dbReference type="SUPFAM" id="SSF56112">
    <property type="entry name" value="Protein kinase-like (PK-like)"/>
    <property type="match status" value="1"/>
</dbReference>
<dbReference type="RefSeq" id="WP_338102755.1">
    <property type="nucleotide sequence ID" value="NZ_CP131060.1"/>
</dbReference>
<dbReference type="NCBIfam" id="TIGR03724">
    <property type="entry name" value="arch_bud32"/>
    <property type="match status" value="1"/>
</dbReference>
<dbReference type="HAMAP" id="MF_01446">
    <property type="entry name" value="Kae1"/>
    <property type="match status" value="1"/>
</dbReference>
<comment type="function">
    <text evidence="15">Required for the formation of a threonylcarbamoyl group on adenosine at position 37 (t(6)A37) in tRNAs that read codons beginning with adenine. Is a component of the KEOPS complex that is probably involved in the transfer of the threonylcarbamoyl moiety of threonylcarbamoyl-AMP (TC-AMP) to the N6 group of A37. Kae1 likely plays a direct catalytic role in this reaction, but requires other protein(s) of the complex to fulfill this activity.</text>
</comment>
<dbReference type="InterPro" id="IPR043129">
    <property type="entry name" value="ATPase_NBD"/>
</dbReference>
<keyword evidence="5 15" id="KW-0819">tRNA processing</keyword>
<dbReference type="Pfam" id="PF00814">
    <property type="entry name" value="TsaD"/>
    <property type="match status" value="1"/>
</dbReference>
<dbReference type="GO" id="GO:0000408">
    <property type="term" value="C:EKC/KEOPS complex"/>
    <property type="evidence" value="ECO:0007669"/>
    <property type="project" value="InterPro"/>
</dbReference>
<feature type="binding site" evidence="15">
    <location>
        <position position="113"/>
    </location>
    <ligand>
        <name>Fe cation</name>
        <dbReference type="ChEBI" id="CHEBI:24875"/>
    </ligand>
</feature>
<name>A0AA96VDG6_9EURY</name>
<dbReference type="InterPro" id="IPR008266">
    <property type="entry name" value="Tyr_kinase_AS"/>
</dbReference>
<dbReference type="InterPro" id="IPR022495">
    <property type="entry name" value="Bud32"/>
</dbReference>
<dbReference type="InterPro" id="IPR011009">
    <property type="entry name" value="Kinase-like_dom_sf"/>
</dbReference>
<feature type="binding site" evidence="15">
    <location>
        <position position="308"/>
    </location>
    <ligand>
        <name>Fe cation</name>
        <dbReference type="ChEBI" id="CHEBI:24875"/>
    </ligand>
</feature>
<evidence type="ECO:0000259" key="16">
    <source>
        <dbReference type="Pfam" id="PF00814"/>
    </source>
</evidence>
<dbReference type="GO" id="GO:0004674">
    <property type="term" value="F:protein serine/threonine kinase activity"/>
    <property type="evidence" value="ECO:0007669"/>
    <property type="project" value="UniProtKB-KW"/>
</dbReference>
<dbReference type="CDD" id="cd24131">
    <property type="entry name" value="ASKHA_NBD_Kae1_arch_bac"/>
    <property type="match status" value="1"/>
</dbReference>
<feature type="binding site" evidence="15">
    <location>
        <position position="179"/>
    </location>
    <ligand>
        <name>substrate</name>
    </ligand>
</feature>
<evidence type="ECO:0000256" key="9">
    <source>
        <dbReference type="ARBA" id="ARBA00022840"/>
    </source>
</evidence>
<dbReference type="NCBIfam" id="NF007174">
    <property type="entry name" value="PRK09605.1"/>
    <property type="match status" value="1"/>
</dbReference>
<dbReference type="PROSITE" id="PS00109">
    <property type="entry name" value="PROTEIN_KINASE_TYR"/>
    <property type="match status" value="1"/>
</dbReference>
<dbReference type="FunFam" id="3.30.420.40:FF:000038">
    <property type="entry name" value="Probable tRNA N6-adenosine threonylcarbamoyltransferase"/>
    <property type="match status" value="1"/>
</dbReference>
<comment type="catalytic activity">
    <reaction evidence="13 15">
        <text>L-threonylcarbamoyladenylate + adenosine(37) in tRNA = N(6)-L-threonylcarbamoyladenosine(37) in tRNA + AMP + H(+)</text>
        <dbReference type="Rhea" id="RHEA:37059"/>
        <dbReference type="Rhea" id="RHEA-COMP:10162"/>
        <dbReference type="Rhea" id="RHEA-COMP:10163"/>
        <dbReference type="ChEBI" id="CHEBI:15378"/>
        <dbReference type="ChEBI" id="CHEBI:73682"/>
        <dbReference type="ChEBI" id="CHEBI:74411"/>
        <dbReference type="ChEBI" id="CHEBI:74418"/>
        <dbReference type="ChEBI" id="CHEBI:456215"/>
        <dbReference type="EC" id="2.3.1.234"/>
    </reaction>
</comment>
<dbReference type="EC" id="2.3.1.234" evidence="15"/>
<comment type="catalytic activity">
    <reaction evidence="14">
        <text>L-seryl-[protein] + ATP = O-phospho-L-seryl-[protein] + ADP + H(+)</text>
        <dbReference type="Rhea" id="RHEA:17989"/>
        <dbReference type="Rhea" id="RHEA-COMP:9863"/>
        <dbReference type="Rhea" id="RHEA-COMP:11604"/>
        <dbReference type="ChEBI" id="CHEBI:15378"/>
        <dbReference type="ChEBI" id="CHEBI:29999"/>
        <dbReference type="ChEBI" id="CHEBI:30616"/>
        <dbReference type="ChEBI" id="CHEBI:83421"/>
        <dbReference type="ChEBI" id="CHEBI:456216"/>
        <dbReference type="EC" id="2.7.11.1"/>
    </reaction>
</comment>
<evidence type="ECO:0000256" key="11">
    <source>
        <dbReference type="ARBA" id="ARBA00023315"/>
    </source>
</evidence>
<comment type="catalytic activity">
    <reaction evidence="12">
        <text>L-threonyl-[protein] + ATP = O-phospho-L-threonyl-[protein] + ADP + H(+)</text>
        <dbReference type="Rhea" id="RHEA:46608"/>
        <dbReference type="Rhea" id="RHEA-COMP:11060"/>
        <dbReference type="Rhea" id="RHEA-COMP:11605"/>
        <dbReference type="ChEBI" id="CHEBI:15378"/>
        <dbReference type="ChEBI" id="CHEBI:30013"/>
        <dbReference type="ChEBI" id="CHEBI:30616"/>
        <dbReference type="ChEBI" id="CHEBI:61977"/>
        <dbReference type="ChEBI" id="CHEBI:456216"/>
        <dbReference type="EC" id="2.7.11.1"/>
    </reaction>
</comment>
<evidence type="ECO:0000256" key="10">
    <source>
        <dbReference type="ARBA" id="ARBA00023004"/>
    </source>
</evidence>
<evidence type="ECO:0000256" key="15">
    <source>
        <dbReference type="HAMAP-Rule" id="MF_01446"/>
    </source>
</evidence>
<keyword evidence="11 15" id="KW-0012">Acyltransferase</keyword>
<evidence type="ECO:0000256" key="4">
    <source>
        <dbReference type="ARBA" id="ARBA00022679"/>
    </source>
</evidence>
<comment type="subunit">
    <text evidence="15">Monomer. Component of the KEOPS complex that consists of Kae1, Bud32, Cgi121 and Pcc1; the whole complex dimerizes.</text>
</comment>
<accession>A0AA96VDG6</accession>
<evidence type="ECO:0000256" key="8">
    <source>
        <dbReference type="ARBA" id="ARBA00022777"/>
    </source>
</evidence>
<keyword evidence="3" id="KW-0723">Serine/threonine-protein kinase</keyword>
<dbReference type="NCBIfam" id="TIGR00329">
    <property type="entry name" value="gcp_kae1"/>
    <property type="match status" value="1"/>
</dbReference>
<dbReference type="Gene3D" id="3.30.420.40">
    <property type="match status" value="2"/>
</dbReference>
<dbReference type="EMBL" id="CP131060">
    <property type="protein sequence ID" value="WNY24677.1"/>
    <property type="molecule type" value="Genomic_DNA"/>
</dbReference>
<dbReference type="GO" id="GO:0002949">
    <property type="term" value="P:tRNA threonylcarbamoyladenosine modification"/>
    <property type="evidence" value="ECO:0007669"/>
    <property type="project" value="UniProtKB-UniRule"/>
</dbReference>
<feature type="binding site" evidence="15">
    <location>
        <position position="166"/>
    </location>
    <ligand>
        <name>substrate</name>
    </ligand>
</feature>
<dbReference type="PANTHER" id="PTHR11735">
    <property type="entry name" value="TRNA N6-ADENOSINE THREONYLCARBAMOYLTRANSFERASE"/>
    <property type="match status" value="1"/>
</dbReference>
<evidence type="ECO:0000256" key="13">
    <source>
        <dbReference type="ARBA" id="ARBA00048117"/>
    </source>
</evidence>
<evidence type="ECO:0000256" key="2">
    <source>
        <dbReference type="ARBA" id="ARBA00022490"/>
    </source>
</evidence>
<sequence>MKRTLVLGIEGTAWNLSAAVVDEDDVIVEVTHTYRPASGGIHPREAAQHHAAHIGEVIADVFFRLEETGISRDEIDAVAFSRGPGLGPCLRIVATAARMISQILKKPLVGVNHCVAHIEVGVWKTDAIDPVVLYVSGANSQVLAYQEGTYRVFGETLDIGLGNSLDKFARSAGLPHPGGPLIEKYAKEATENIELPYTVKGMDFFFSGLSTAATRLLQENKIKVKQNQSQNNEEAGDVFLANICHAYQETAFAMSVEVTERALAHTGKSEVLLAGGVGANSRLREMLSQMCQERGAKFYVPEKRFMGDNGAMIAYTGLLMYKAGDILTLEESAVDAGFRADQVSVTWKEKMPVSMETEIQKMRNGAEATVSTFPNAYGFEHQIHAVLSDDLGGEADGFGNKMESLGNKTKNQKHDAPSGMVVKERIKKGYRLDVLDARIRKERTRTEVRMMTEARRAGVITPTVSGVSDVSIQMEYIDGVPLKFAVDAHESDPVFLESLFVFVGKAVGKLHAANIIHGDLTTSNMIYTNATSAEPEKSAVSVCFIDFGLSFTDKNIEAKGVDVHVLFQTLESSHRNSKQLIAFFSKGYVSEFNQATDVLKRAEEIKLRGRYV</sequence>
<evidence type="ECO:0000256" key="1">
    <source>
        <dbReference type="ARBA" id="ARBA00004496"/>
    </source>
</evidence>
<dbReference type="InterPro" id="IPR000905">
    <property type="entry name" value="Gcp-like_dom"/>
</dbReference>
<proteinExistence type="inferred from homology"/>
<dbReference type="GO" id="GO:0005524">
    <property type="term" value="F:ATP binding"/>
    <property type="evidence" value="ECO:0007669"/>
    <property type="project" value="UniProtKB-KW"/>
</dbReference>
<evidence type="ECO:0000256" key="5">
    <source>
        <dbReference type="ARBA" id="ARBA00022694"/>
    </source>
</evidence>
<feature type="domain" description="RIO-type" evidence="17">
    <location>
        <begin position="439"/>
        <end position="529"/>
    </location>
</feature>
<keyword evidence="6 15" id="KW-0479">Metal-binding</keyword>
<dbReference type="InterPro" id="IPR018934">
    <property type="entry name" value="RIO_dom"/>
</dbReference>
<dbReference type="GO" id="GO:0061711">
    <property type="term" value="F:tRNA N(6)-L-threonylcarbamoyladenine synthase activity"/>
    <property type="evidence" value="ECO:0007669"/>
    <property type="project" value="UniProtKB-EC"/>
</dbReference>
<dbReference type="PRINTS" id="PR00789">
    <property type="entry name" value="OSIALOPTASE"/>
</dbReference>
<keyword evidence="8" id="KW-0418">Kinase</keyword>
<evidence type="ECO:0000256" key="6">
    <source>
        <dbReference type="ARBA" id="ARBA00022723"/>
    </source>
</evidence>
<dbReference type="Pfam" id="PF01163">
    <property type="entry name" value="RIO1"/>
    <property type="match status" value="1"/>
</dbReference>
<keyword evidence="2 15" id="KW-0963">Cytoplasm</keyword>
<organism evidence="18 19">
    <name type="scientific">Methanolapillus millepedarum</name>
    <dbReference type="NCBI Taxonomy" id="3028296"/>
    <lineage>
        <taxon>Archaea</taxon>
        <taxon>Methanobacteriati</taxon>
        <taxon>Methanobacteriota</taxon>
        <taxon>Stenosarchaea group</taxon>
        <taxon>Methanomicrobia</taxon>
        <taxon>Methanosarcinales</taxon>
        <taxon>Methanosarcinaceae</taxon>
        <taxon>Methanolapillus</taxon>
    </lineage>
</organism>
<dbReference type="AlphaFoldDB" id="A0AA96VDG6"/>
<evidence type="ECO:0000313" key="19">
    <source>
        <dbReference type="Proteomes" id="UP001303587"/>
    </source>
</evidence>
<dbReference type="Gene3D" id="1.10.510.10">
    <property type="entry name" value="Transferase(Phosphotransferase) domain 1"/>
    <property type="match status" value="1"/>
</dbReference>
<comment type="cofactor">
    <cofactor evidence="15">
        <name>Fe(2+)</name>
        <dbReference type="ChEBI" id="CHEBI:29033"/>
    </cofactor>
    <text evidence="15">Binds 1 Fe(2+) ion per subunit.</text>
</comment>
<feature type="domain" description="Gcp-like" evidence="16">
    <location>
        <begin position="29"/>
        <end position="315"/>
    </location>
</feature>
<keyword evidence="4 15" id="KW-0808">Transferase</keyword>
<feature type="binding site" evidence="15">
    <location>
        <position position="117"/>
    </location>
    <ligand>
        <name>Fe cation</name>
        <dbReference type="ChEBI" id="CHEBI:24875"/>
    </ligand>
</feature>
<feature type="binding site" evidence="15">
    <location>
        <position position="280"/>
    </location>
    <ligand>
        <name>substrate</name>
    </ligand>
</feature>
<protein>
    <recommendedName>
        <fullName evidence="15">tRNA N6-adenosine threonylcarbamoyltransferase</fullName>
        <ecNumber evidence="15">2.3.1.234</ecNumber>
    </recommendedName>
    <alternativeName>
        <fullName evidence="15">N6-L-threonylcarbamoyladenine synthase</fullName>
        <shortName evidence="15">t(6)A synthase</shortName>
    </alternativeName>
    <alternativeName>
        <fullName evidence="15">t(6)A37 threonylcarbamoyladenosine biosynthesis protein Kae1</fullName>
    </alternativeName>
    <alternativeName>
        <fullName evidence="15">tRNA threonylcarbamoyladenosine biosynthesis protein Kae1</fullName>
    </alternativeName>
</protein>
<keyword evidence="19" id="KW-1185">Reference proteome</keyword>
<evidence type="ECO:0000256" key="12">
    <source>
        <dbReference type="ARBA" id="ARBA00047899"/>
    </source>
</evidence>
<evidence type="ECO:0000313" key="18">
    <source>
        <dbReference type="EMBL" id="WNY24677.1"/>
    </source>
</evidence>
<dbReference type="GeneID" id="89229326"/>
<keyword evidence="7" id="KW-0547">Nucleotide-binding</keyword>
<dbReference type="GO" id="GO:0005737">
    <property type="term" value="C:cytoplasm"/>
    <property type="evidence" value="ECO:0007669"/>
    <property type="project" value="UniProtKB-SubCell"/>
</dbReference>
<comment type="similarity">
    <text evidence="15">Belongs to the KAE1 / TsaD family.</text>
</comment>
<dbReference type="GO" id="GO:0005506">
    <property type="term" value="F:iron ion binding"/>
    <property type="evidence" value="ECO:0007669"/>
    <property type="project" value="UniProtKB-UniRule"/>
</dbReference>
<dbReference type="NCBIfam" id="TIGR03722">
    <property type="entry name" value="arch_KAE1"/>
    <property type="match status" value="1"/>
</dbReference>
<dbReference type="InterPro" id="IPR034680">
    <property type="entry name" value="Kae1_archaea_euk"/>
</dbReference>
<evidence type="ECO:0000256" key="3">
    <source>
        <dbReference type="ARBA" id="ARBA00022527"/>
    </source>
</evidence>
<gene>
    <name evidence="18" type="primary">osgEPL1</name>
    <name evidence="15" type="synonym">kae1</name>
    <name evidence="18" type="ORF">MsAc7_02010</name>
</gene>
<feature type="binding site" evidence="15">
    <location>
        <position position="134"/>
    </location>
    <ligand>
        <name>Fe cation</name>
        <dbReference type="ChEBI" id="CHEBI:24875"/>
    </ligand>
</feature>
<comment type="subcellular location">
    <subcellularLocation>
        <location evidence="1 15">Cytoplasm</location>
    </subcellularLocation>
</comment>
<dbReference type="Proteomes" id="UP001303587">
    <property type="component" value="Chromosome"/>
</dbReference>
<dbReference type="NCBIfam" id="NF011462">
    <property type="entry name" value="PRK14879.1-3"/>
    <property type="match status" value="1"/>
</dbReference>